<dbReference type="EMBL" id="JAUCMV010000002">
    <property type="protein sequence ID" value="KAK0419492.1"/>
    <property type="molecule type" value="Genomic_DNA"/>
</dbReference>
<evidence type="ECO:0000313" key="1">
    <source>
        <dbReference type="EMBL" id="KAK0419492.1"/>
    </source>
</evidence>
<keyword evidence="2" id="KW-1185">Reference proteome</keyword>
<evidence type="ECO:0000313" key="2">
    <source>
        <dbReference type="Proteomes" id="UP001175271"/>
    </source>
</evidence>
<gene>
    <name evidence="1" type="ORF">QR680_014176</name>
</gene>
<protein>
    <submittedName>
        <fullName evidence="1">Uncharacterized protein</fullName>
    </submittedName>
</protein>
<sequence length="96" mass="11067">MAQQALIPVPGVIPFDDLFRGKIVEQKRDDCALVAYLTVVAIGLSEKYPDDFRDTFLKKNLPALQKEYKKSKEKCISQRDYLRDAVSRLHLLLKSR</sequence>
<dbReference type="Proteomes" id="UP001175271">
    <property type="component" value="Unassembled WGS sequence"/>
</dbReference>
<proteinExistence type="predicted"/>
<comment type="caution">
    <text evidence="1">The sequence shown here is derived from an EMBL/GenBank/DDBJ whole genome shotgun (WGS) entry which is preliminary data.</text>
</comment>
<name>A0AA39M3F9_9BILA</name>
<reference evidence="1" key="1">
    <citation type="submission" date="2023-06" db="EMBL/GenBank/DDBJ databases">
        <title>Genomic analysis of the entomopathogenic nematode Steinernema hermaphroditum.</title>
        <authorList>
            <person name="Schwarz E.M."/>
            <person name="Heppert J.K."/>
            <person name="Baniya A."/>
            <person name="Schwartz H.T."/>
            <person name="Tan C.-H."/>
            <person name="Antoshechkin I."/>
            <person name="Sternberg P.W."/>
            <person name="Goodrich-Blair H."/>
            <person name="Dillman A.R."/>
        </authorList>
    </citation>
    <scope>NUCLEOTIDE SEQUENCE</scope>
    <source>
        <strain evidence="1">PS9179</strain>
        <tissue evidence="1">Whole animal</tissue>
    </source>
</reference>
<organism evidence="1 2">
    <name type="scientific">Steinernema hermaphroditum</name>
    <dbReference type="NCBI Taxonomy" id="289476"/>
    <lineage>
        <taxon>Eukaryota</taxon>
        <taxon>Metazoa</taxon>
        <taxon>Ecdysozoa</taxon>
        <taxon>Nematoda</taxon>
        <taxon>Chromadorea</taxon>
        <taxon>Rhabditida</taxon>
        <taxon>Tylenchina</taxon>
        <taxon>Panagrolaimomorpha</taxon>
        <taxon>Strongyloidoidea</taxon>
        <taxon>Steinernematidae</taxon>
        <taxon>Steinernema</taxon>
    </lineage>
</organism>
<accession>A0AA39M3F9</accession>
<dbReference type="AlphaFoldDB" id="A0AA39M3F9"/>